<name>A0ABR6EV90_9SPHI</name>
<evidence type="ECO:0000313" key="3">
    <source>
        <dbReference type="Proteomes" id="UP000636110"/>
    </source>
</evidence>
<evidence type="ECO:0000313" key="2">
    <source>
        <dbReference type="EMBL" id="MBB2149122.1"/>
    </source>
</evidence>
<reference evidence="2 3" key="1">
    <citation type="submission" date="2019-11" db="EMBL/GenBank/DDBJ databases">
        <title>Description of Pedobacter sp. LMG 31462T.</title>
        <authorList>
            <person name="Carlier A."/>
            <person name="Qi S."/>
            <person name="Vandamme P."/>
        </authorList>
    </citation>
    <scope>NUCLEOTIDE SEQUENCE [LARGE SCALE GENOMIC DNA]</scope>
    <source>
        <strain evidence="2 3">LMG 31462</strain>
    </source>
</reference>
<feature type="signal peptide" evidence="1">
    <location>
        <begin position="1"/>
        <end position="20"/>
    </location>
</feature>
<dbReference type="RefSeq" id="WP_182956180.1">
    <property type="nucleotide sequence ID" value="NZ_WNXC01000002.1"/>
</dbReference>
<dbReference type="Proteomes" id="UP000636110">
    <property type="component" value="Unassembled WGS sequence"/>
</dbReference>
<proteinExistence type="predicted"/>
<gene>
    <name evidence="2" type="ORF">GM920_09385</name>
</gene>
<evidence type="ECO:0000256" key="1">
    <source>
        <dbReference type="SAM" id="SignalP"/>
    </source>
</evidence>
<feature type="chain" id="PRO_5045641504" description="SbsA Ig-like domain-containing protein" evidence="1">
    <location>
        <begin position="21"/>
        <end position="438"/>
    </location>
</feature>
<organism evidence="2 3">
    <name type="scientific">Pedobacter gandavensis</name>
    <dbReference type="NCBI Taxonomy" id="2679963"/>
    <lineage>
        <taxon>Bacteria</taxon>
        <taxon>Pseudomonadati</taxon>
        <taxon>Bacteroidota</taxon>
        <taxon>Sphingobacteriia</taxon>
        <taxon>Sphingobacteriales</taxon>
        <taxon>Sphingobacteriaceae</taxon>
        <taxon>Pedobacter</taxon>
    </lineage>
</organism>
<accession>A0ABR6EV90</accession>
<evidence type="ECO:0008006" key="4">
    <source>
        <dbReference type="Google" id="ProtNLM"/>
    </source>
</evidence>
<comment type="caution">
    <text evidence="2">The sequence shown here is derived from an EMBL/GenBank/DDBJ whole genome shotgun (WGS) entry which is preliminary data.</text>
</comment>
<keyword evidence="1" id="KW-0732">Signal</keyword>
<sequence length="438" mass="49112">MKILGTLFIIIFCCSIAATAQQKAPGFITTDIDNFWLAYDKISSSKDSAAQYNYLNQLYLKKGSPGLKAIMEARDYTAKSYIDAINKYPLFWNSVRKNTLKAKDYAKVIATDVARMKKLYPELKPADVYFTIGALRTNGTTLNGKVLIGAELAMADQSMETKEFPSEYRHLKTFFDSNPIQDLGFLNVHEYVHTQQKTTIANNLLAQCTMEGVAEFLAVKATGKPSPSPAIAYGKANEGKIKAAFSLQMFNASNGFWLYNSAKNQFGIRDLGYYVGYAICEKYYEKAINKRLAIKKMIELDYNDSNALAKFVDQSGYFSESVQNMQNEYKRNIPRVIGIKQLKNHTDDVDPSITQLTIEFSTPMNKESRGFDFGPSAGRDKVLSVQNVVGFSEDGRSITIGVALLPGKDYELLLTERFMNTNFSPINPYLIAFRTASK</sequence>
<protein>
    <recommendedName>
        <fullName evidence="4">SbsA Ig-like domain-containing protein</fullName>
    </recommendedName>
</protein>
<dbReference type="EMBL" id="WNXC01000002">
    <property type="protein sequence ID" value="MBB2149122.1"/>
    <property type="molecule type" value="Genomic_DNA"/>
</dbReference>
<keyword evidence="3" id="KW-1185">Reference proteome</keyword>